<gene>
    <name evidence="1" type="ORF">E2C01_063366</name>
</gene>
<accession>A0A5B7H8Y8</accession>
<evidence type="ECO:0000313" key="1">
    <source>
        <dbReference type="EMBL" id="MPC69151.1"/>
    </source>
</evidence>
<proteinExistence type="predicted"/>
<protein>
    <submittedName>
        <fullName evidence="1">Uncharacterized protein</fullName>
    </submittedName>
</protein>
<reference evidence="1 2" key="1">
    <citation type="submission" date="2019-05" db="EMBL/GenBank/DDBJ databases">
        <title>Another draft genome of Portunus trituberculatus and its Hox gene families provides insights of decapod evolution.</title>
        <authorList>
            <person name="Jeong J.-H."/>
            <person name="Song I."/>
            <person name="Kim S."/>
            <person name="Choi T."/>
            <person name="Kim D."/>
            <person name="Ryu S."/>
            <person name="Kim W."/>
        </authorList>
    </citation>
    <scope>NUCLEOTIDE SEQUENCE [LARGE SCALE GENOMIC DNA]</scope>
    <source>
        <tissue evidence="1">Muscle</tissue>
    </source>
</reference>
<dbReference type="Proteomes" id="UP000324222">
    <property type="component" value="Unassembled WGS sequence"/>
</dbReference>
<dbReference type="EMBL" id="VSRR010028943">
    <property type="protein sequence ID" value="MPC69151.1"/>
    <property type="molecule type" value="Genomic_DNA"/>
</dbReference>
<comment type="caution">
    <text evidence="1">The sequence shown here is derived from an EMBL/GenBank/DDBJ whole genome shotgun (WGS) entry which is preliminary data.</text>
</comment>
<keyword evidence="2" id="KW-1185">Reference proteome</keyword>
<organism evidence="1 2">
    <name type="scientific">Portunus trituberculatus</name>
    <name type="common">Swimming crab</name>
    <name type="synonym">Neptunus trituberculatus</name>
    <dbReference type="NCBI Taxonomy" id="210409"/>
    <lineage>
        <taxon>Eukaryota</taxon>
        <taxon>Metazoa</taxon>
        <taxon>Ecdysozoa</taxon>
        <taxon>Arthropoda</taxon>
        <taxon>Crustacea</taxon>
        <taxon>Multicrustacea</taxon>
        <taxon>Malacostraca</taxon>
        <taxon>Eumalacostraca</taxon>
        <taxon>Eucarida</taxon>
        <taxon>Decapoda</taxon>
        <taxon>Pleocyemata</taxon>
        <taxon>Brachyura</taxon>
        <taxon>Eubrachyura</taxon>
        <taxon>Portunoidea</taxon>
        <taxon>Portunidae</taxon>
        <taxon>Portuninae</taxon>
        <taxon>Portunus</taxon>
    </lineage>
</organism>
<name>A0A5B7H8Y8_PORTR</name>
<dbReference type="AlphaFoldDB" id="A0A5B7H8Y8"/>
<sequence>MLHPVSPIIYTTSFFTPPSTAPLHQSAPFAAPLGVIHLVSSQDGMIFCRDATGKYIRIPRCPAVAVAAVAAVAAEAAAATLVVRNPS</sequence>
<evidence type="ECO:0000313" key="2">
    <source>
        <dbReference type="Proteomes" id="UP000324222"/>
    </source>
</evidence>